<feature type="coiled-coil region" evidence="7">
    <location>
        <begin position="495"/>
        <end position="554"/>
    </location>
</feature>
<dbReference type="SUPFAM" id="SSF58104">
    <property type="entry name" value="Methyl-accepting chemotaxis protein (MCP) signaling domain"/>
    <property type="match status" value="1"/>
</dbReference>
<dbReference type="PROSITE" id="PS50871">
    <property type="entry name" value="C1Q"/>
    <property type="match status" value="1"/>
</dbReference>
<comment type="subcellular location">
    <subcellularLocation>
        <location evidence="1">Secreted</location>
        <location evidence="1">Extracellular space</location>
        <location evidence="1">Extracellular matrix</location>
    </subcellularLocation>
</comment>
<dbReference type="Pfam" id="PF00386">
    <property type="entry name" value="C1q"/>
    <property type="match status" value="1"/>
</dbReference>
<dbReference type="PROSITE" id="PS51257">
    <property type="entry name" value="PROKAR_LIPOPROTEIN"/>
    <property type="match status" value="1"/>
</dbReference>
<dbReference type="InterPro" id="IPR011489">
    <property type="entry name" value="EMI_domain"/>
</dbReference>
<dbReference type="Proteomes" id="UP001230051">
    <property type="component" value="Unassembled WGS sequence"/>
</dbReference>
<evidence type="ECO:0000256" key="9">
    <source>
        <dbReference type="SAM" id="SignalP"/>
    </source>
</evidence>
<evidence type="ECO:0000256" key="3">
    <source>
        <dbReference type="ARBA" id="ARBA00022530"/>
    </source>
</evidence>
<feature type="region of interest" description="Disordered" evidence="8">
    <location>
        <begin position="118"/>
        <end position="149"/>
    </location>
</feature>
<dbReference type="InterPro" id="IPR050392">
    <property type="entry name" value="Collagen/C1q_domain"/>
</dbReference>
<dbReference type="PANTHER" id="PTHR15427:SF5">
    <property type="entry name" value="EMILIN-2"/>
    <property type="match status" value="1"/>
</dbReference>
<feature type="signal peptide" evidence="9">
    <location>
        <begin position="1"/>
        <end position="26"/>
    </location>
</feature>
<keyword evidence="13" id="KW-1185">Reference proteome</keyword>
<dbReference type="PANTHER" id="PTHR15427">
    <property type="entry name" value="EMILIN ELASTIN MICROFIBRIL INTERFACE-LOCATED PROTEIN ELASTIN MICROFIBRIL INTERFACER"/>
    <property type="match status" value="1"/>
</dbReference>
<evidence type="ECO:0000259" key="11">
    <source>
        <dbReference type="PROSITE" id="PS51041"/>
    </source>
</evidence>
<protein>
    <submittedName>
        <fullName evidence="12">EMILIN-2-like</fullName>
    </submittedName>
</protein>
<dbReference type="SMART" id="SM00110">
    <property type="entry name" value="C1Q"/>
    <property type="match status" value="1"/>
</dbReference>
<feature type="domain" description="EMI" evidence="11">
    <location>
        <begin position="53"/>
        <end position="114"/>
    </location>
</feature>
<keyword evidence="6" id="KW-1015">Disulfide bond</keyword>
<feature type="domain" description="C1q" evidence="10">
    <location>
        <begin position="907"/>
        <end position="1058"/>
    </location>
</feature>
<dbReference type="PROSITE" id="PS51041">
    <property type="entry name" value="EMI"/>
    <property type="match status" value="1"/>
</dbReference>
<feature type="coiled-coil region" evidence="7">
    <location>
        <begin position="413"/>
        <end position="470"/>
    </location>
</feature>
<organism evidence="12 13">
    <name type="scientific">Acipenser oxyrinchus oxyrinchus</name>
    <dbReference type="NCBI Taxonomy" id="40147"/>
    <lineage>
        <taxon>Eukaryota</taxon>
        <taxon>Metazoa</taxon>
        <taxon>Chordata</taxon>
        <taxon>Craniata</taxon>
        <taxon>Vertebrata</taxon>
        <taxon>Euteleostomi</taxon>
        <taxon>Actinopterygii</taxon>
        <taxon>Chondrostei</taxon>
        <taxon>Acipenseriformes</taxon>
        <taxon>Acipenseridae</taxon>
        <taxon>Acipenser</taxon>
    </lineage>
</organism>
<keyword evidence="4 9" id="KW-0732">Signal</keyword>
<dbReference type="SUPFAM" id="SSF49842">
    <property type="entry name" value="TNF-like"/>
    <property type="match status" value="1"/>
</dbReference>
<dbReference type="Pfam" id="PF07546">
    <property type="entry name" value="EMI"/>
    <property type="match status" value="1"/>
</dbReference>
<evidence type="ECO:0000256" key="7">
    <source>
        <dbReference type="SAM" id="Coils"/>
    </source>
</evidence>
<feature type="chain" id="PRO_5041969101" evidence="9">
    <location>
        <begin position="27"/>
        <end position="1059"/>
    </location>
</feature>
<dbReference type="Gene3D" id="2.60.120.40">
    <property type="match status" value="1"/>
</dbReference>
<dbReference type="Gene3D" id="1.20.1170.10">
    <property type="match status" value="1"/>
</dbReference>
<keyword evidence="5 7" id="KW-0175">Coiled coil</keyword>
<evidence type="ECO:0000259" key="10">
    <source>
        <dbReference type="PROSITE" id="PS50871"/>
    </source>
</evidence>
<evidence type="ECO:0000313" key="13">
    <source>
        <dbReference type="Proteomes" id="UP001230051"/>
    </source>
</evidence>
<evidence type="ECO:0000256" key="2">
    <source>
        <dbReference type="ARBA" id="ARBA00022525"/>
    </source>
</evidence>
<dbReference type="EMBL" id="JAGXEW010000003">
    <property type="protein sequence ID" value="KAK1173698.1"/>
    <property type="molecule type" value="Genomic_DNA"/>
</dbReference>
<evidence type="ECO:0000256" key="8">
    <source>
        <dbReference type="SAM" id="MobiDB-lite"/>
    </source>
</evidence>
<dbReference type="InterPro" id="IPR001073">
    <property type="entry name" value="C1q_dom"/>
</dbReference>
<comment type="caution">
    <text evidence="12">The sequence shown here is derived from an EMBL/GenBank/DDBJ whole genome shotgun (WGS) entry which is preliminary data.</text>
</comment>
<name>A0AAD8LTB5_ACIOX</name>
<keyword evidence="3" id="KW-0272">Extracellular matrix</keyword>
<dbReference type="InterPro" id="IPR008983">
    <property type="entry name" value="Tumour_necrosis_fac-like_dom"/>
</dbReference>
<accession>A0AAD8LTB5</accession>
<evidence type="ECO:0000256" key="1">
    <source>
        <dbReference type="ARBA" id="ARBA00004498"/>
    </source>
</evidence>
<proteinExistence type="predicted"/>
<evidence type="ECO:0000256" key="5">
    <source>
        <dbReference type="ARBA" id="ARBA00023054"/>
    </source>
</evidence>
<evidence type="ECO:0000256" key="4">
    <source>
        <dbReference type="ARBA" id="ARBA00022729"/>
    </source>
</evidence>
<gene>
    <name evidence="12" type="primary">EMILIN2</name>
    <name evidence="12" type="ORF">AOXY_G3876</name>
</gene>
<sequence>MKQMQTGTGLNLLIFCILISCSLIYATPSSSRYNIFSPGAAYSGSATRPSNRNKNWCAHIVYKNVTCAVLDGIGSYMQEEYQTNIRPTYKIAYKTVTELEWKCCPGFRGADCKEVKEGPPKQTSLGPNRAPIPIHHGSIPESKVPPKDNQGEKIEQLEDEVQRLSQTVLELQSAITGVNDNLRVNIQEDTSKMLVTLLNNLNVPDSALGGETESIHLPGFGYGREQDGMEAIKSKLNDVSDTLTSKSVMLEDLNGKVNGHDGQLRQLMEAVRGPPATASSFEIHQAYIDSKFDTLRAEMLEGIETRMANLKNSFDHKILSVQQECEEQETKYLGLTELLETKEADLRKEISDLRSKMEESLGTEKTNCCNSGSQVKDQTNDLDRKVQRIAEANMALNARLDNEVARFTTLQLEDIFAERLEDLEAKMNITEKNSEVHCFYIEEKLNIHIAEEVDGLRELLDERLKSIEDQYGNMLVELSNGSSNGLDIDLVSAIQSELGSNKKLFNNEIERLEDRLKGVEKLCFAECKSNTEGMENVLSNLETFNNNLNDVRLKIDENSAKLRTLDSNVQKEIRTVHHNHHNIGTIEKEINSLKDNVNGLDGAVKGLGDTVSKYTVDLLHINATCGQKEHILTGEVSKMQEALDNLFSQNVLNSSEVSELKKKLDQLRTQVTKDLSQCKESTQGIQKEVSNVDGRVSNIENVCSKLDTISGSLQKIKDGLNKHVTSLWNCVHQINGTIGSHSKDIIGLKDSVLKFQTQVSDVTNNIKELVQTQIVPEKGDTGLPTMPRVPVHPITPKLHEPVLPRQRVPVISRPHVPVTARPRVPVVPRQREVVMETGEAGPPGTVLKKVSVLPEGKDKFMPDLKGFAGAPGYLLTPTFYKPDVIPGRPPLKPTSFKPNVIPGSSFDMAEPFSFSAGLTQKPFPGDVGVIRFNKVLVNDGGHYNPRTGILTAPYRGRYLISAVLVPERDERVEAVLFVSHESVIRLDTSGYRKELLEYNKPSLGQKACGGTGTFNVILNLKQGDEVSLVVTAGKLAYTRSNEILSTYSGVFLYPPPSRK</sequence>
<keyword evidence="2" id="KW-0964">Secreted</keyword>
<evidence type="ECO:0000313" key="12">
    <source>
        <dbReference type="EMBL" id="KAK1173698.1"/>
    </source>
</evidence>
<dbReference type="AlphaFoldDB" id="A0AAD8LTB5"/>
<reference evidence="12" key="1">
    <citation type="submission" date="2022-02" db="EMBL/GenBank/DDBJ databases">
        <title>Atlantic sturgeon de novo genome assembly.</title>
        <authorList>
            <person name="Stock M."/>
            <person name="Klopp C."/>
            <person name="Guiguen Y."/>
            <person name="Cabau C."/>
            <person name="Parinello H."/>
            <person name="Santidrian Yebra-Pimentel E."/>
            <person name="Kuhl H."/>
            <person name="Dirks R.P."/>
            <person name="Guessner J."/>
            <person name="Wuertz S."/>
            <person name="Du K."/>
            <person name="Schartl M."/>
        </authorList>
    </citation>
    <scope>NUCLEOTIDE SEQUENCE</scope>
    <source>
        <strain evidence="12">STURGEONOMICS-FGT-2020</strain>
        <tissue evidence="12">Whole blood</tissue>
    </source>
</reference>
<evidence type="ECO:0000256" key="6">
    <source>
        <dbReference type="ARBA" id="ARBA00023157"/>
    </source>
</evidence>